<dbReference type="SUPFAM" id="SSF52047">
    <property type="entry name" value="RNI-like"/>
    <property type="match status" value="1"/>
</dbReference>
<dbReference type="EMBL" id="JARJCN010000015">
    <property type="protein sequence ID" value="KAJ7093918.1"/>
    <property type="molecule type" value="Genomic_DNA"/>
</dbReference>
<accession>A0AAD6XUJ9</accession>
<evidence type="ECO:0000313" key="1">
    <source>
        <dbReference type="EMBL" id="KAJ7093918.1"/>
    </source>
</evidence>
<keyword evidence="2" id="KW-1185">Reference proteome</keyword>
<gene>
    <name evidence="1" type="ORF">B0H15DRAFT_831227</name>
</gene>
<evidence type="ECO:0000313" key="2">
    <source>
        <dbReference type="Proteomes" id="UP001222325"/>
    </source>
</evidence>
<proteinExistence type="predicted"/>
<dbReference type="Proteomes" id="UP001222325">
    <property type="component" value="Unassembled WGS sequence"/>
</dbReference>
<sequence>MVLETHTSDIVEPSLSALRLGTLFFCERNGDIDWFRDHSSSTRDASPFSRIPEEVVEYIAECMRYPIHPRLEATEAFLSEGRTRFSSTRFSLSSFSQVCISVRFAVERLLYRDIHVDTIGWTRHLQSYDTQKHPIWPAGCLRLLLRTFEARPELRRFVRSVDLRWCEPQHSPGTIREQLQFLGLCPGLQVLSFSCLPETVLDHLESLKLRITSFAAVSPAANLPRIIRMFPSLENLHLHLQGYPGSFSIPNHSLSRLHLKLVADWDIQEQLLKLAFAVPGLDVRDFYLEGVHTMSASSNFPRPTAAMQACVQHLCLKNINPFRSVKINGEECLPLAEMTALRHLHVMRPFLLPAHAFTCLPPNLRSLTFSDYALDSKRSSADSKSRFVQSVIECLNLCARNFKLAGIKTYGAVPDDPWELGDLTPMRLLCRKQNVPFIQIGAYADIEPELMIFFK</sequence>
<organism evidence="1 2">
    <name type="scientific">Mycena belliarum</name>
    <dbReference type="NCBI Taxonomy" id="1033014"/>
    <lineage>
        <taxon>Eukaryota</taxon>
        <taxon>Fungi</taxon>
        <taxon>Dikarya</taxon>
        <taxon>Basidiomycota</taxon>
        <taxon>Agaricomycotina</taxon>
        <taxon>Agaricomycetes</taxon>
        <taxon>Agaricomycetidae</taxon>
        <taxon>Agaricales</taxon>
        <taxon>Marasmiineae</taxon>
        <taxon>Mycenaceae</taxon>
        <taxon>Mycena</taxon>
    </lineage>
</organism>
<name>A0AAD6XUJ9_9AGAR</name>
<reference evidence="1" key="1">
    <citation type="submission" date="2023-03" db="EMBL/GenBank/DDBJ databases">
        <title>Massive genome expansion in bonnet fungi (Mycena s.s.) driven by repeated elements and novel gene families across ecological guilds.</title>
        <authorList>
            <consortium name="Lawrence Berkeley National Laboratory"/>
            <person name="Harder C.B."/>
            <person name="Miyauchi S."/>
            <person name="Viragh M."/>
            <person name="Kuo A."/>
            <person name="Thoen E."/>
            <person name="Andreopoulos B."/>
            <person name="Lu D."/>
            <person name="Skrede I."/>
            <person name="Drula E."/>
            <person name="Henrissat B."/>
            <person name="Morin E."/>
            <person name="Kohler A."/>
            <person name="Barry K."/>
            <person name="LaButti K."/>
            <person name="Morin E."/>
            <person name="Salamov A."/>
            <person name="Lipzen A."/>
            <person name="Mereny Z."/>
            <person name="Hegedus B."/>
            <person name="Baldrian P."/>
            <person name="Stursova M."/>
            <person name="Weitz H."/>
            <person name="Taylor A."/>
            <person name="Grigoriev I.V."/>
            <person name="Nagy L.G."/>
            <person name="Martin F."/>
            <person name="Kauserud H."/>
        </authorList>
    </citation>
    <scope>NUCLEOTIDE SEQUENCE</scope>
    <source>
        <strain evidence="1">CBHHK173m</strain>
    </source>
</reference>
<comment type="caution">
    <text evidence="1">The sequence shown here is derived from an EMBL/GenBank/DDBJ whole genome shotgun (WGS) entry which is preliminary data.</text>
</comment>
<protein>
    <submittedName>
        <fullName evidence="1">Uncharacterized protein</fullName>
    </submittedName>
</protein>
<dbReference type="AlphaFoldDB" id="A0AAD6XUJ9"/>